<reference evidence="1" key="1">
    <citation type="submission" date="2021-05" db="EMBL/GenBank/DDBJ databases">
        <authorList>
            <person name="Alioto T."/>
            <person name="Alioto T."/>
            <person name="Gomez Garrido J."/>
        </authorList>
    </citation>
    <scope>NUCLEOTIDE SEQUENCE</scope>
</reference>
<protein>
    <submittedName>
        <fullName evidence="1">(northern house mosquito) hypothetical protein</fullName>
    </submittedName>
</protein>
<accession>A0A8D8PCX4</accession>
<proteinExistence type="predicted"/>
<name>A0A8D8PCX4_CULPI</name>
<dbReference type="EMBL" id="HBUE01233581">
    <property type="protein sequence ID" value="CAG6545984.1"/>
    <property type="molecule type" value="Transcribed_RNA"/>
</dbReference>
<dbReference type="EMBL" id="HBUE01340441">
    <property type="protein sequence ID" value="CAG6598147.1"/>
    <property type="molecule type" value="Transcribed_RNA"/>
</dbReference>
<evidence type="ECO:0000313" key="1">
    <source>
        <dbReference type="EMBL" id="CAG6598147.1"/>
    </source>
</evidence>
<sequence>MNRKEGGLNSVLISNILEFIMESRIFFRWKEVFFDCFQIYLKLYYFRFRRIVQTGKSKYDKPKKKVRSLSLNKCFQYYNRCFTSNKDIYVMGIWMNVSKSH</sequence>
<organism evidence="1">
    <name type="scientific">Culex pipiens</name>
    <name type="common">House mosquito</name>
    <dbReference type="NCBI Taxonomy" id="7175"/>
    <lineage>
        <taxon>Eukaryota</taxon>
        <taxon>Metazoa</taxon>
        <taxon>Ecdysozoa</taxon>
        <taxon>Arthropoda</taxon>
        <taxon>Hexapoda</taxon>
        <taxon>Insecta</taxon>
        <taxon>Pterygota</taxon>
        <taxon>Neoptera</taxon>
        <taxon>Endopterygota</taxon>
        <taxon>Diptera</taxon>
        <taxon>Nematocera</taxon>
        <taxon>Culicoidea</taxon>
        <taxon>Culicidae</taxon>
        <taxon>Culicinae</taxon>
        <taxon>Culicini</taxon>
        <taxon>Culex</taxon>
        <taxon>Culex</taxon>
    </lineage>
</organism>
<dbReference type="AlphaFoldDB" id="A0A8D8PCX4"/>